<reference evidence="3 4" key="1">
    <citation type="submission" date="2019-01" db="EMBL/GenBank/DDBJ databases">
        <title>Sequencing of cultivated peanut Arachis hypogaea provides insights into genome evolution and oil improvement.</title>
        <authorList>
            <person name="Chen X."/>
        </authorList>
    </citation>
    <scope>NUCLEOTIDE SEQUENCE [LARGE SCALE GENOMIC DNA]</scope>
    <source>
        <strain evidence="4">cv. Fuhuasheng</strain>
        <tissue evidence="3">Leaves</tissue>
    </source>
</reference>
<proteinExistence type="predicted"/>
<dbReference type="InterPro" id="IPR007109">
    <property type="entry name" value="Brix"/>
</dbReference>
<dbReference type="PANTHER" id="PTHR12661:SF5">
    <property type="entry name" value="SUPPRESSOR OF SWI4 1 HOMOLOG"/>
    <property type="match status" value="1"/>
</dbReference>
<dbReference type="EMBL" id="SDMP01000013">
    <property type="protein sequence ID" value="RYR22507.1"/>
    <property type="molecule type" value="Genomic_DNA"/>
</dbReference>
<dbReference type="AlphaFoldDB" id="A0A445A7T3"/>
<evidence type="ECO:0000313" key="4">
    <source>
        <dbReference type="Proteomes" id="UP000289738"/>
    </source>
</evidence>
<dbReference type="GO" id="GO:0000027">
    <property type="term" value="P:ribosomal large subunit assembly"/>
    <property type="evidence" value="ECO:0007669"/>
    <property type="project" value="TreeGrafter"/>
</dbReference>
<dbReference type="Gramene" id="arahy.Tifrunner.gnm2.ann2.Ah13g112500.1">
    <property type="protein sequence ID" value="arahy.Tifrunner.gnm2.ann2.Ah13g112500.1-CDS"/>
    <property type="gene ID" value="arahy.Tifrunner.gnm2.ann2.Ah13g112500"/>
</dbReference>
<evidence type="ECO:0000259" key="2">
    <source>
        <dbReference type="PROSITE" id="PS50833"/>
    </source>
</evidence>
<dbReference type="OrthoDB" id="10261452at2759"/>
<feature type="region of interest" description="Disordered" evidence="1">
    <location>
        <begin position="305"/>
        <end position="356"/>
    </location>
</feature>
<feature type="domain" description="Brix" evidence="2">
    <location>
        <begin position="39"/>
        <end position="300"/>
    </location>
</feature>
<protein>
    <recommendedName>
        <fullName evidence="2">Brix domain-containing protein</fullName>
    </recommendedName>
</protein>
<dbReference type="PROSITE" id="PS50833">
    <property type="entry name" value="BRIX"/>
    <property type="match status" value="1"/>
</dbReference>
<dbReference type="STRING" id="3818.A0A445A7T3"/>
<organism evidence="3 4">
    <name type="scientific">Arachis hypogaea</name>
    <name type="common">Peanut</name>
    <dbReference type="NCBI Taxonomy" id="3818"/>
    <lineage>
        <taxon>Eukaryota</taxon>
        <taxon>Viridiplantae</taxon>
        <taxon>Streptophyta</taxon>
        <taxon>Embryophyta</taxon>
        <taxon>Tracheophyta</taxon>
        <taxon>Spermatophyta</taxon>
        <taxon>Magnoliopsida</taxon>
        <taxon>eudicotyledons</taxon>
        <taxon>Gunneridae</taxon>
        <taxon>Pentapetalae</taxon>
        <taxon>rosids</taxon>
        <taxon>fabids</taxon>
        <taxon>Fabales</taxon>
        <taxon>Fabaceae</taxon>
        <taxon>Papilionoideae</taxon>
        <taxon>50 kb inversion clade</taxon>
        <taxon>dalbergioids sensu lato</taxon>
        <taxon>Dalbergieae</taxon>
        <taxon>Pterocarpus clade</taxon>
        <taxon>Arachis</taxon>
    </lineage>
</organism>
<dbReference type="GO" id="GO:0030687">
    <property type="term" value="C:preribosome, large subunit precursor"/>
    <property type="evidence" value="ECO:0007669"/>
    <property type="project" value="TreeGrafter"/>
</dbReference>
<feature type="compositionally biased region" description="Polar residues" evidence="1">
    <location>
        <begin position="16"/>
        <end position="26"/>
    </location>
</feature>
<dbReference type="InterPro" id="IPR045112">
    <property type="entry name" value="PPAN-like"/>
</dbReference>
<feature type="compositionally biased region" description="Acidic residues" evidence="1">
    <location>
        <begin position="320"/>
        <end position="356"/>
    </location>
</feature>
<dbReference type="PANTHER" id="PTHR12661">
    <property type="entry name" value="PETER PAN-RELATED"/>
    <property type="match status" value="1"/>
</dbReference>
<comment type="caution">
    <text evidence="3">The sequence shown here is derived from an EMBL/GenBank/DDBJ whole genome shotgun (WGS) entry which is preliminary data.</text>
</comment>
<sequence>MRKKKHGGFRRPFVAKTNTNTKQQPHLASVDPITGKKIPKSFVFSRGKIPGPLKQLQMDLRKLMLPYTALSLKEKRRNNLKDFLNVAGPMGVTHFLILSKTATAAYLRVATTPQGPTLTFKINEYSLAADVAKSQLHPRCPKDLFTNSALIVLSGFVSGDLPLKLTTNMFQNIFPTIDVKTVKLSSCQRIVLLNYNKDTKQIDFRHYSIRLQPIGVSRRIRKFVQNHQVPDLRNLQDVSDFVTKAGYGSESEADEEAATVTLSSDIGRVNRASMKSAVKLQEIGPRMTLQLVKVEKGLCSGEVLFSEYGKPGDKGKHDDEDNEMQDNEDEDDSEGSEDQDGNGSEVDEDEAHEELD</sequence>
<gene>
    <name evidence="3" type="ORF">Ahy_B03g067814</name>
</gene>
<dbReference type="Proteomes" id="UP000289738">
    <property type="component" value="Chromosome B03"/>
</dbReference>
<dbReference type="Pfam" id="PF04427">
    <property type="entry name" value="Brix"/>
    <property type="match status" value="1"/>
</dbReference>
<dbReference type="GO" id="GO:0006364">
    <property type="term" value="P:rRNA processing"/>
    <property type="evidence" value="ECO:0007669"/>
    <property type="project" value="InterPro"/>
</dbReference>
<dbReference type="SMART" id="SM00879">
    <property type="entry name" value="Brix"/>
    <property type="match status" value="1"/>
</dbReference>
<evidence type="ECO:0000313" key="3">
    <source>
        <dbReference type="EMBL" id="RYR22507.1"/>
    </source>
</evidence>
<evidence type="ECO:0000256" key="1">
    <source>
        <dbReference type="SAM" id="MobiDB-lite"/>
    </source>
</evidence>
<keyword evidence="4" id="KW-1185">Reference proteome</keyword>
<accession>A0A445A7T3</accession>
<dbReference type="GO" id="GO:0019843">
    <property type="term" value="F:rRNA binding"/>
    <property type="evidence" value="ECO:0007669"/>
    <property type="project" value="InterPro"/>
</dbReference>
<dbReference type="SMR" id="A0A445A7T3"/>
<feature type="region of interest" description="Disordered" evidence="1">
    <location>
        <begin position="1"/>
        <end position="26"/>
    </location>
</feature>
<name>A0A445A7T3_ARAHY</name>
<feature type="compositionally biased region" description="Basic and acidic residues" evidence="1">
    <location>
        <begin position="310"/>
        <end position="319"/>
    </location>
</feature>